<feature type="transmembrane region" description="Helical" evidence="1">
    <location>
        <begin position="54"/>
        <end position="71"/>
    </location>
</feature>
<evidence type="ECO:0008006" key="4">
    <source>
        <dbReference type="Google" id="ProtNLM"/>
    </source>
</evidence>
<proteinExistence type="predicted"/>
<keyword evidence="3" id="KW-1185">Reference proteome</keyword>
<sequence length="209" mass="22782">MSLLDHIDNYCERTDPGLWAEPVNALSNLCFLIAAGLLWQQAENSAAPKCQRRFAALVALIGLCSGLFHFFGTVWSAVLDVGSITLFILAWLYQYQRRVEGFSARLAALGLAAFIVVDRLVAAIGSLGLNGSEGYLLPGALLIVLSLRQPGLRWLRVAACVFPLSLTLRSLDNALCDAWPIGTHWGWHALNGLVLYGCVRALFSARRAP</sequence>
<dbReference type="Proteomes" id="UP001500547">
    <property type="component" value="Unassembled WGS sequence"/>
</dbReference>
<feature type="transmembrane region" description="Helical" evidence="1">
    <location>
        <begin position="106"/>
        <end position="129"/>
    </location>
</feature>
<name>A0ABP9QRN3_9RHOO</name>
<evidence type="ECO:0000313" key="2">
    <source>
        <dbReference type="EMBL" id="GAA5166333.1"/>
    </source>
</evidence>
<feature type="transmembrane region" description="Helical" evidence="1">
    <location>
        <begin position="185"/>
        <end position="203"/>
    </location>
</feature>
<keyword evidence="1" id="KW-0472">Membrane</keyword>
<organism evidence="2 3">
    <name type="scientific">Viridibacterium curvum</name>
    <dbReference type="NCBI Taxonomy" id="1101404"/>
    <lineage>
        <taxon>Bacteria</taxon>
        <taxon>Pseudomonadati</taxon>
        <taxon>Pseudomonadota</taxon>
        <taxon>Betaproteobacteria</taxon>
        <taxon>Rhodocyclales</taxon>
        <taxon>Rhodocyclaceae</taxon>
        <taxon>Viridibacterium</taxon>
    </lineage>
</organism>
<dbReference type="RefSeq" id="WP_345533133.1">
    <property type="nucleotide sequence ID" value="NZ_BAABLD010000008.1"/>
</dbReference>
<comment type="caution">
    <text evidence="2">The sequence shown here is derived from an EMBL/GenBank/DDBJ whole genome shotgun (WGS) entry which is preliminary data.</text>
</comment>
<accession>A0ABP9QRN3</accession>
<dbReference type="EMBL" id="BAABLD010000008">
    <property type="protein sequence ID" value="GAA5166333.1"/>
    <property type="molecule type" value="Genomic_DNA"/>
</dbReference>
<protein>
    <recommendedName>
        <fullName evidence="4">Ceramidase</fullName>
    </recommendedName>
</protein>
<evidence type="ECO:0000256" key="1">
    <source>
        <dbReference type="SAM" id="Phobius"/>
    </source>
</evidence>
<feature type="transmembrane region" description="Helical" evidence="1">
    <location>
        <begin position="77"/>
        <end position="94"/>
    </location>
</feature>
<evidence type="ECO:0000313" key="3">
    <source>
        <dbReference type="Proteomes" id="UP001500547"/>
    </source>
</evidence>
<gene>
    <name evidence="2" type="ORF">GCM10025770_23300</name>
</gene>
<keyword evidence="1" id="KW-1133">Transmembrane helix</keyword>
<reference evidence="3" key="1">
    <citation type="journal article" date="2019" name="Int. J. Syst. Evol. Microbiol.">
        <title>The Global Catalogue of Microorganisms (GCM) 10K type strain sequencing project: providing services to taxonomists for standard genome sequencing and annotation.</title>
        <authorList>
            <consortium name="The Broad Institute Genomics Platform"/>
            <consortium name="The Broad Institute Genome Sequencing Center for Infectious Disease"/>
            <person name="Wu L."/>
            <person name="Ma J."/>
        </authorList>
    </citation>
    <scope>NUCLEOTIDE SEQUENCE [LARGE SCALE GENOMIC DNA]</scope>
    <source>
        <strain evidence="3">JCM 18715</strain>
    </source>
</reference>
<keyword evidence="1" id="KW-0812">Transmembrane</keyword>